<reference evidence="1 2" key="2">
    <citation type="submission" date="2018-11" db="EMBL/GenBank/DDBJ databases">
        <authorList>
            <consortium name="Pathogen Informatics"/>
        </authorList>
    </citation>
    <scope>NUCLEOTIDE SEQUENCE [LARGE SCALE GENOMIC DNA]</scope>
</reference>
<dbReference type="WBParaSite" id="TTAC_0000979001-mRNA-1">
    <property type="protein sequence ID" value="TTAC_0000979001-mRNA-1"/>
    <property type="gene ID" value="TTAC_0000979001"/>
</dbReference>
<dbReference type="AlphaFoldDB" id="A0A0R3X8B5"/>
<evidence type="ECO:0000313" key="3">
    <source>
        <dbReference type="WBParaSite" id="TTAC_0000979001-mRNA-1"/>
    </source>
</evidence>
<dbReference type="Proteomes" id="UP000274429">
    <property type="component" value="Unassembled WGS sequence"/>
</dbReference>
<sequence length="227" mass="24960">MEEEAEVEEEGGMEKDWDGEVSHGEDWKLGCTSSDLRHALAHSLPTVPTPNDSRFGQPVCHDSALRWSIWERQMHVDRSNHQLQSSYSQAHCIDMQSSSGNAVNSTPPFPLAVFVAFSSSTPITLPIAPLLLPFLFIQHTSPSSLLCALIGMEEANPRPLTLPNMHPTCFVGIVSSSQCQSLGVCEVTLRIEMPCGNAVRRWVVNSQNDWATVTANEDAKAEWCGTL</sequence>
<gene>
    <name evidence="1" type="ORF">TTAC_LOCUS9775</name>
</gene>
<proteinExistence type="predicted"/>
<organism evidence="3">
    <name type="scientific">Hydatigena taeniaeformis</name>
    <name type="common">Feline tapeworm</name>
    <name type="synonym">Taenia taeniaeformis</name>
    <dbReference type="NCBI Taxonomy" id="6205"/>
    <lineage>
        <taxon>Eukaryota</taxon>
        <taxon>Metazoa</taxon>
        <taxon>Spiralia</taxon>
        <taxon>Lophotrochozoa</taxon>
        <taxon>Platyhelminthes</taxon>
        <taxon>Cestoda</taxon>
        <taxon>Eucestoda</taxon>
        <taxon>Cyclophyllidea</taxon>
        <taxon>Taeniidae</taxon>
        <taxon>Hydatigera</taxon>
    </lineage>
</organism>
<dbReference type="EMBL" id="UYWX01021043">
    <property type="protein sequence ID" value="VDM34698.1"/>
    <property type="molecule type" value="Genomic_DNA"/>
</dbReference>
<evidence type="ECO:0000313" key="2">
    <source>
        <dbReference type="Proteomes" id="UP000274429"/>
    </source>
</evidence>
<keyword evidence="2" id="KW-1185">Reference proteome</keyword>
<name>A0A0R3X8B5_HYDTA</name>
<accession>A0A0R3X8B5</accession>
<evidence type="ECO:0000313" key="1">
    <source>
        <dbReference type="EMBL" id="VDM34698.1"/>
    </source>
</evidence>
<reference evidence="3" key="1">
    <citation type="submission" date="2017-02" db="UniProtKB">
        <authorList>
            <consortium name="WormBaseParasite"/>
        </authorList>
    </citation>
    <scope>IDENTIFICATION</scope>
</reference>
<protein>
    <submittedName>
        <fullName evidence="3">SRCR domain-containing protein</fullName>
    </submittedName>
</protein>